<reference evidence="10 11" key="1">
    <citation type="submission" date="2020-01" db="EMBL/GenBank/DDBJ databases">
        <title>Insect and environment-associated Actinomycetes.</title>
        <authorList>
            <person name="Currrie C."/>
            <person name="Chevrette M."/>
            <person name="Carlson C."/>
            <person name="Stubbendieck R."/>
            <person name="Wendt-Pienkowski E."/>
        </authorList>
    </citation>
    <scope>NUCLEOTIDE SEQUENCE [LARGE SCALE GENOMIC DNA]</scope>
    <source>
        <strain evidence="10 11">SID14172</strain>
    </source>
</reference>
<feature type="coiled-coil region" evidence="7">
    <location>
        <begin position="331"/>
        <end position="393"/>
    </location>
</feature>
<evidence type="ECO:0000256" key="4">
    <source>
        <dbReference type="ARBA" id="ARBA00022840"/>
    </source>
</evidence>
<evidence type="ECO:0000256" key="2">
    <source>
        <dbReference type="ARBA" id="ARBA00022490"/>
    </source>
</evidence>
<feature type="compositionally biased region" description="Basic and acidic residues" evidence="8">
    <location>
        <begin position="54"/>
        <end position="66"/>
    </location>
</feature>
<dbReference type="RefSeq" id="WP_164143258.1">
    <property type="nucleotide sequence ID" value="NZ_JAAGMB010000831.1"/>
</dbReference>
<dbReference type="Pfam" id="PF02463">
    <property type="entry name" value="SMC_N"/>
    <property type="match status" value="1"/>
</dbReference>
<dbReference type="Proteomes" id="UP000469545">
    <property type="component" value="Unassembled WGS sequence"/>
</dbReference>
<evidence type="ECO:0000256" key="3">
    <source>
        <dbReference type="ARBA" id="ARBA00022741"/>
    </source>
</evidence>
<proteinExistence type="predicted"/>
<name>A0A6N9UVV1_9ACTN</name>
<dbReference type="InterPro" id="IPR003395">
    <property type="entry name" value="RecF/RecN/SMC_N"/>
</dbReference>
<dbReference type="FunFam" id="3.40.50.300:FF:000901">
    <property type="entry name" value="Chromosome partition protein Smc"/>
    <property type="match status" value="1"/>
</dbReference>
<organism evidence="10 11">
    <name type="scientific">Streptomyces coelicoflavus</name>
    <dbReference type="NCBI Taxonomy" id="285562"/>
    <lineage>
        <taxon>Bacteria</taxon>
        <taxon>Bacillati</taxon>
        <taxon>Actinomycetota</taxon>
        <taxon>Actinomycetes</taxon>
        <taxon>Kitasatosporales</taxon>
        <taxon>Streptomycetaceae</taxon>
        <taxon>Streptomyces</taxon>
    </lineage>
</organism>
<evidence type="ECO:0000256" key="6">
    <source>
        <dbReference type="ARBA" id="ARBA00023125"/>
    </source>
</evidence>
<dbReference type="GO" id="GO:0005737">
    <property type="term" value="C:cytoplasm"/>
    <property type="evidence" value="ECO:0007669"/>
    <property type="project" value="UniProtKB-SubCell"/>
</dbReference>
<protein>
    <submittedName>
        <fullName evidence="10">AAA family ATPase</fullName>
    </submittedName>
</protein>
<comment type="subcellular location">
    <subcellularLocation>
        <location evidence="1">Cytoplasm</location>
    </subcellularLocation>
</comment>
<dbReference type="Gene3D" id="3.40.50.300">
    <property type="entry name" value="P-loop containing nucleotide triphosphate hydrolases"/>
    <property type="match status" value="1"/>
</dbReference>
<dbReference type="CDD" id="cd03278">
    <property type="entry name" value="ABC_SMC_barmotin"/>
    <property type="match status" value="1"/>
</dbReference>
<dbReference type="EMBL" id="JAAGMB010000831">
    <property type="protein sequence ID" value="NEB21738.1"/>
    <property type="molecule type" value="Genomic_DNA"/>
</dbReference>
<evidence type="ECO:0000313" key="11">
    <source>
        <dbReference type="Proteomes" id="UP000469545"/>
    </source>
</evidence>
<dbReference type="AlphaFoldDB" id="A0A6N9UVV1"/>
<gene>
    <name evidence="10" type="ORF">G3I46_35470</name>
</gene>
<evidence type="ECO:0000259" key="9">
    <source>
        <dbReference type="Pfam" id="PF02463"/>
    </source>
</evidence>
<feature type="region of interest" description="Disordered" evidence="8">
    <location>
        <begin position="54"/>
        <end position="90"/>
    </location>
</feature>
<dbReference type="PANTHER" id="PTHR43977">
    <property type="entry name" value="STRUCTURAL MAINTENANCE OF CHROMOSOMES PROTEIN 3"/>
    <property type="match status" value="1"/>
</dbReference>
<comment type="caution">
    <text evidence="10">The sequence shown here is derived from an EMBL/GenBank/DDBJ whole genome shotgun (WGS) entry which is preliminary data.</text>
</comment>
<feature type="domain" description="RecF/RecN/SMC N-terminal" evidence="9">
    <location>
        <begin position="209"/>
        <end position="536"/>
    </location>
</feature>
<evidence type="ECO:0000313" key="10">
    <source>
        <dbReference type="EMBL" id="NEB21738.1"/>
    </source>
</evidence>
<dbReference type="GO" id="GO:0005524">
    <property type="term" value="F:ATP binding"/>
    <property type="evidence" value="ECO:0007669"/>
    <property type="project" value="UniProtKB-KW"/>
</dbReference>
<sequence>GGSAGAPSLLEVQASVDQAAAELAELGVRCEELAAAQETAVVRRRECAALVEELGERRRTADREKSSVAQQLGRLAGQARGAAGEAERSAAAAERAQEALDKALMEVEELAERLAVAEESAPFGERGEEEPDTAARDRLAADGANARQTEMEARLQVRTHEERVKGLAGRADTLDRAARAEREARARAEQRRARLRHEAAVAEAVAAGARQLLAHVEVSLTRADEERTLAEAAKARREQELTAARTAGRDLKAELDKLTDSVHRGEVLGAEKRLRIEQLETKALEELGVEPAGLAAEYGPHQEVPPSPPADGEELPEDPEHPRNRPRPFVRAEQEKRLKAAERAYQQLGKVNPLALEEFAALEERHQFLSEQLEDLKKTRADLLQVVKEVDERVEQVFTEAFRDTAREFEGVFSRLFPGGAGRLILTDPDNMLTTGVDVEARPPGKKVKRLSLLSGGERSLTAVAMLVSIFKARPSPFYVMDEVEAALDDTNLQRLIRIMQELQEASQLIVITHQKRTMEVADALYGVSMQGDGVSKVISQRLR</sequence>
<keyword evidence="2" id="KW-0963">Cytoplasm</keyword>
<feature type="coiled-coil region" evidence="7">
    <location>
        <begin position="171"/>
        <end position="205"/>
    </location>
</feature>
<evidence type="ECO:0000256" key="7">
    <source>
        <dbReference type="SAM" id="Coils"/>
    </source>
</evidence>
<keyword evidence="11" id="KW-1185">Reference proteome</keyword>
<feature type="region of interest" description="Disordered" evidence="8">
    <location>
        <begin position="297"/>
        <end position="330"/>
    </location>
</feature>
<dbReference type="InterPro" id="IPR027417">
    <property type="entry name" value="P-loop_NTPase"/>
</dbReference>
<keyword evidence="4" id="KW-0067">ATP-binding</keyword>
<accession>A0A6N9UVV1</accession>
<evidence type="ECO:0000256" key="8">
    <source>
        <dbReference type="SAM" id="MobiDB-lite"/>
    </source>
</evidence>
<feature type="non-terminal residue" evidence="10">
    <location>
        <position position="1"/>
    </location>
</feature>
<dbReference type="SUPFAM" id="SSF52540">
    <property type="entry name" value="P-loop containing nucleoside triphosphate hydrolases"/>
    <property type="match status" value="1"/>
</dbReference>
<keyword evidence="3" id="KW-0547">Nucleotide-binding</keyword>
<keyword evidence="6" id="KW-0238">DNA-binding</keyword>
<feature type="compositionally biased region" description="Low complexity" evidence="8">
    <location>
        <begin position="69"/>
        <end position="90"/>
    </location>
</feature>
<dbReference type="GO" id="GO:0003677">
    <property type="term" value="F:DNA binding"/>
    <property type="evidence" value="ECO:0007669"/>
    <property type="project" value="UniProtKB-KW"/>
</dbReference>
<evidence type="ECO:0000256" key="1">
    <source>
        <dbReference type="ARBA" id="ARBA00004496"/>
    </source>
</evidence>
<keyword evidence="5 7" id="KW-0175">Coiled coil</keyword>
<evidence type="ECO:0000256" key="5">
    <source>
        <dbReference type="ARBA" id="ARBA00023054"/>
    </source>
</evidence>